<evidence type="ECO:0000256" key="1">
    <source>
        <dbReference type="ARBA" id="ARBA00022605"/>
    </source>
</evidence>
<evidence type="ECO:0000256" key="4">
    <source>
        <dbReference type="ARBA" id="ARBA00022915"/>
    </source>
</evidence>
<comment type="similarity">
    <text evidence="7">Belongs to the transferase hexapeptide repeat family. DapH subfamily.</text>
</comment>
<dbReference type="Pfam" id="PF08503">
    <property type="entry name" value="DapH_N"/>
    <property type="match status" value="1"/>
</dbReference>
<sequence>MSTEIKQPNLNDPYEIAKFIKEAEKSTPVKLFVKGSLEGIDFSGLKVFGEGNSRIAFGESDIVSKLLEGNKDKIEDFHIEFDRRNSAIPLIDSRNIKARIEPGAIIRDRVVIGENAVIMMGAVVNIGAEIGENTMIDMNAVVGARGTIGKNAHIGAGAVVAGVLEPPSKTPVIIEDDVLVGANAVILEGVRVGKGAVVAAGSIVTQDVPANSVVAGSPAKVIKEKDEKTAEKTKLLDDLRK</sequence>
<comment type="catalytic activity">
    <reaction evidence="7">
        <text>(S)-2,3,4,5-tetrahydrodipicolinate + acetyl-CoA + H2O = L-2-acetamido-6-oxoheptanedioate + CoA</text>
        <dbReference type="Rhea" id="RHEA:13085"/>
        <dbReference type="ChEBI" id="CHEBI:15377"/>
        <dbReference type="ChEBI" id="CHEBI:16845"/>
        <dbReference type="ChEBI" id="CHEBI:57287"/>
        <dbReference type="ChEBI" id="CHEBI:57288"/>
        <dbReference type="ChEBI" id="CHEBI:58117"/>
        <dbReference type="EC" id="2.3.1.89"/>
    </reaction>
</comment>
<dbReference type="InterPro" id="IPR019873">
    <property type="entry name" value="DapH"/>
</dbReference>
<dbReference type="EC" id="2.3.1.89" evidence="7"/>
<comment type="pathway">
    <text evidence="7">Amino-acid biosynthesis; L-lysine biosynthesis via DAP pathway; LL-2,6-diaminopimelate from (S)-tetrahydrodipicolinate (acetylase route): step 1/3.</text>
</comment>
<dbReference type="HAMAP" id="MF_01691">
    <property type="entry name" value="DapH"/>
    <property type="match status" value="1"/>
</dbReference>
<evidence type="ECO:0000256" key="3">
    <source>
        <dbReference type="ARBA" id="ARBA00022737"/>
    </source>
</evidence>
<dbReference type="InterPro" id="IPR001451">
    <property type="entry name" value="Hexapep"/>
</dbReference>
<reference evidence="10" key="1">
    <citation type="submission" date="2015-07" db="EMBL/GenBank/DDBJ databases">
        <title>Draft genome sequence of the purine-degrading Gottschalkia purinilyticum DSM 1384 (formerly Clostridium purinilyticum).</title>
        <authorList>
            <person name="Poehlein A."/>
            <person name="Schiel-Bengelsdorf B."/>
            <person name="Bengelsdorf F.R."/>
            <person name="Daniel R."/>
            <person name="Duerre P."/>
        </authorList>
    </citation>
    <scope>NUCLEOTIDE SEQUENCE [LARGE SCALE GENOMIC DNA]</scope>
    <source>
        <strain evidence="10">DSM 1384</strain>
    </source>
</reference>
<comment type="function">
    <text evidence="7">Catalyzes the transfer of an acetyl group from acetyl-CoA to tetrahydrodipicolinate.</text>
</comment>
<proteinExistence type="inferred from homology"/>
<evidence type="ECO:0000313" key="10">
    <source>
        <dbReference type="Proteomes" id="UP000037267"/>
    </source>
</evidence>
<evidence type="ECO:0000256" key="7">
    <source>
        <dbReference type="HAMAP-Rule" id="MF_01691"/>
    </source>
</evidence>
<dbReference type="PANTHER" id="PTHR43300">
    <property type="entry name" value="ACETYLTRANSFERASE"/>
    <property type="match status" value="1"/>
</dbReference>
<dbReference type="InterPro" id="IPR050179">
    <property type="entry name" value="Trans_hexapeptide_repeat"/>
</dbReference>
<feature type="domain" description="2,3,4,5-tetrahydropyridine-2,6-dicarboxylate N-acetyltransferase N-terminal" evidence="8">
    <location>
        <begin position="12"/>
        <end position="92"/>
    </location>
</feature>
<dbReference type="Gene3D" id="2.160.10.10">
    <property type="entry name" value="Hexapeptide repeat proteins"/>
    <property type="match status" value="1"/>
</dbReference>
<dbReference type="GO" id="GO:0047200">
    <property type="term" value="F:tetrahydrodipicolinate N-acetyltransferase activity"/>
    <property type="evidence" value="ECO:0007669"/>
    <property type="project" value="UniProtKB-UniRule"/>
</dbReference>
<dbReference type="GO" id="GO:0019877">
    <property type="term" value="P:diaminopimelate biosynthetic process"/>
    <property type="evidence" value="ECO:0007669"/>
    <property type="project" value="UniProtKB-UniRule"/>
</dbReference>
<evidence type="ECO:0000313" key="9">
    <source>
        <dbReference type="EMBL" id="KNF10022.1"/>
    </source>
</evidence>
<keyword evidence="1 7" id="KW-0028">Amino-acid biosynthesis</keyword>
<keyword evidence="6 7" id="KW-0012">Acyltransferase</keyword>
<evidence type="ECO:0000256" key="2">
    <source>
        <dbReference type="ARBA" id="ARBA00022679"/>
    </source>
</evidence>
<dbReference type="CDD" id="cd03350">
    <property type="entry name" value="LbH_THP_succinylT"/>
    <property type="match status" value="1"/>
</dbReference>
<dbReference type="PANTHER" id="PTHR43300:SF10">
    <property type="entry name" value="2,3,4,5-TETRAHYDROPYRIDINE-2,6-DICARBOXYLATE N-ACETYLTRANSFERASE"/>
    <property type="match status" value="1"/>
</dbReference>
<protein>
    <recommendedName>
        <fullName evidence="7">2,3,4,5-tetrahydropyridine-2,6-dicarboxylate N-acetyltransferase</fullName>
        <ecNumber evidence="7">2.3.1.89</ecNumber>
    </recommendedName>
    <alternativeName>
        <fullName evidence="7">Tetrahydrodipicolinate N-acetyltransferase</fullName>
        <shortName evidence="7">THP acetyltransferase</shortName>
        <shortName evidence="7">Tetrahydropicolinate acetylase</shortName>
    </alternativeName>
</protein>
<name>A0A0L0WEW2_GOTPU</name>
<accession>A0A0L0WEW2</accession>
<dbReference type="SUPFAM" id="SSF51161">
    <property type="entry name" value="Trimeric LpxA-like enzymes"/>
    <property type="match status" value="1"/>
</dbReference>
<keyword evidence="10" id="KW-1185">Reference proteome</keyword>
<dbReference type="EMBL" id="LGSS01000001">
    <property type="protein sequence ID" value="KNF10022.1"/>
    <property type="molecule type" value="Genomic_DNA"/>
</dbReference>
<keyword evidence="3 7" id="KW-0677">Repeat</keyword>
<dbReference type="STRING" id="1503.CLPU_1c01870"/>
<dbReference type="AlphaFoldDB" id="A0A0L0WEW2"/>
<keyword evidence="2 7" id="KW-0808">Transferase</keyword>
<dbReference type="UniPathway" id="UPA00034">
    <property type="reaction ID" value="UER00022"/>
</dbReference>
<gene>
    <name evidence="7 9" type="primary">dapH</name>
    <name evidence="9" type="ORF">CLPU_1c01870</name>
</gene>
<dbReference type="Proteomes" id="UP000037267">
    <property type="component" value="Unassembled WGS sequence"/>
</dbReference>
<dbReference type="OrthoDB" id="9788080at2"/>
<keyword evidence="5 7" id="KW-0457">Lysine biosynthesis</keyword>
<evidence type="ECO:0000256" key="5">
    <source>
        <dbReference type="ARBA" id="ARBA00023154"/>
    </source>
</evidence>
<dbReference type="PATRIC" id="fig|1503.3.peg.1058"/>
<organism evidence="9 10">
    <name type="scientific">Gottschalkia purinilytica</name>
    <name type="common">Clostridium purinilyticum</name>
    <dbReference type="NCBI Taxonomy" id="1503"/>
    <lineage>
        <taxon>Bacteria</taxon>
        <taxon>Bacillati</taxon>
        <taxon>Bacillota</taxon>
        <taxon>Tissierellia</taxon>
        <taxon>Tissierellales</taxon>
        <taxon>Gottschalkiaceae</taxon>
        <taxon>Gottschalkia</taxon>
    </lineage>
</organism>
<dbReference type="Pfam" id="PF14602">
    <property type="entry name" value="Hexapep_2"/>
    <property type="match status" value="1"/>
</dbReference>
<evidence type="ECO:0000256" key="6">
    <source>
        <dbReference type="ARBA" id="ARBA00023315"/>
    </source>
</evidence>
<dbReference type="InterPro" id="IPR013710">
    <property type="entry name" value="DapH_N"/>
</dbReference>
<dbReference type="InterPro" id="IPR011004">
    <property type="entry name" value="Trimer_LpxA-like_sf"/>
</dbReference>
<dbReference type="Pfam" id="PF00132">
    <property type="entry name" value="Hexapep"/>
    <property type="match status" value="1"/>
</dbReference>
<comment type="caution">
    <text evidence="9">The sequence shown here is derived from an EMBL/GenBank/DDBJ whole genome shotgun (WGS) entry which is preliminary data.</text>
</comment>
<dbReference type="Gene3D" id="3.30.70.250">
    <property type="entry name" value="Malonyl-CoA ACP transacylase, ACP-binding"/>
    <property type="match status" value="1"/>
</dbReference>
<dbReference type="GO" id="GO:0009089">
    <property type="term" value="P:lysine biosynthetic process via diaminopimelate"/>
    <property type="evidence" value="ECO:0007669"/>
    <property type="project" value="UniProtKB-UniRule"/>
</dbReference>
<dbReference type="NCBIfam" id="TIGR03532">
    <property type="entry name" value="DapD_Ac"/>
    <property type="match status" value="1"/>
</dbReference>
<keyword evidence="4 7" id="KW-0220">Diaminopimelate biosynthesis</keyword>
<dbReference type="InterPro" id="IPR018357">
    <property type="entry name" value="Hexapep_transf_CS"/>
</dbReference>
<dbReference type="PROSITE" id="PS00101">
    <property type="entry name" value="HEXAPEP_TRANSFERASES"/>
    <property type="match status" value="1"/>
</dbReference>
<evidence type="ECO:0000259" key="8">
    <source>
        <dbReference type="Pfam" id="PF08503"/>
    </source>
</evidence>